<dbReference type="InterPro" id="IPR010982">
    <property type="entry name" value="Lambda_DNA-bd_dom_sf"/>
</dbReference>
<gene>
    <name evidence="2" type="ORF">FRC53_09205</name>
</gene>
<accession>A0A6L5GTG4</accession>
<dbReference type="GO" id="GO:0003677">
    <property type="term" value="F:DNA binding"/>
    <property type="evidence" value="ECO:0007669"/>
    <property type="project" value="InterPro"/>
</dbReference>
<dbReference type="AlphaFoldDB" id="A0A6L5GTG4"/>
<keyword evidence="3" id="KW-1185">Reference proteome</keyword>
<dbReference type="InterPro" id="IPR001387">
    <property type="entry name" value="Cro/C1-type_HTH"/>
</dbReference>
<dbReference type="Proteomes" id="UP000473648">
    <property type="component" value="Unassembled WGS sequence"/>
</dbReference>
<organism evidence="2 3">
    <name type="scientific">Candidatus Pseudoramibacter fermentans</name>
    <dbReference type="NCBI Taxonomy" id="2594427"/>
    <lineage>
        <taxon>Bacteria</taxon>
        <taxon>Bacillati</taxon>
        <taxon>Bacillota</taxon>
        <taxon>Clostridia</taxon>
        <taxon>Eubacteriales</taxon>
        <taxon>Eubacteriaceae</taxon>
        <taxon>Pseudoramibacter</taxon>
    </lineage>
</organism>
<dbReference type="SMART" id="SM00530">
    <property type="entry name" value="HTH_XRE"/>
    <property type="match status" value="1"/>
</dbReference>
<dbReference type="SUPFAM" id="SSF47413">
    <property type="entry name" value="lambda repressor-like DNA-binding domains"/>
    <property type="match status" value="1"/>
</dbReference>
<proteinExistence type="predicted"/>
<protein>
    <submittedName>
        <fullName evidence="2">Helix-turn-helix transcriptional regulator</fullName>
    </submittedName>
</protein>
<feature type="domain" description="HTH cro/C1-type" evidence="1">
    <location>
        <begin position="22"/>
        <end position="77"/>
    </location>
</feature>
<dbReference type="EMBL" id="VOGB01000005">
    <property type="protein sequence ID" value="MQM73571.1"/>
    <property type="molecule type" value="Genomic_DNA"/>
</dbReference>
<sequence>MKKEKTTTTQTKEPVITKGKRIRSLRMQRGFRQEQLARIIGVSKQTMYKYEFDIVTNIPSDKIEALAEVLEVSPAYIMGWTRDADPSLLLQNHLSEPEGLYKYNCLDEHGKLAVDTILNLEYERCSGDGDPIQDIKLGEQ</sequence>
<evidence type="ECO:0000313" key="2">
    <source>
        <dbReference type="EMBL" id="MQM73571.1"/>
    </source>
</evidence>
<name>A0A6L5GTG4_9FIRM</name>
<dbReference type="Gene3D" id="1.10.260.40">
    <property type="entry name" value="lambda repressor-like DNA-binding domains"/>
    <property type="match status" value="1"/>
</dbReference>
<evidence type="ECO:0000259" key="1">
    <source>
        <dbReference type="PROSITE" id="PS50943"/>
    </source>
</evidence>
<comment type="caution">
    <text evidence="2">The sequence shown here is derived from an EMBL/GenBank/DDBJ whole genome shotgun (WGS) entry which is preliminary data.</text>
</comment>
<dbReference type="PROSITE" id="PS50943">
    <property type="entry name" value="HTH_CROC1"/>
    <property type="match status" value="1"/>
</dbReference>
<reference evidence="2" key="1">
    <citation type="journal article" date="2020" name="Appl. Environ. Microbiol.">
        <title>Medium-Chain Fatty Acid Synthesis by 'Candidatus Weimeria bifida' gen. nov., sp. nov., and 'Candidatus Pseudoramibacter fermentans' sp. nov.</title>
        <authorList>
            <person name="Scarborough M.J."/>
            <person name="Myers K.S."/>
            <person name="Donohue T.J."/>
            <person name="Noguera D.R."/>
        </authorList>
    </citation>
    <scope>NUCLEOTIDE SEQUENCE</scope>
    <source>
        <strain evidence="2">EUB1.1</strain>
    </source>
</reference>
<evidence type="ECO:0000313" key="3">
    <source>
        <dbReference type="Proteomes" id="UP000473648"/>
    </source>
</evidence>
<dbReference type="Pfam" id="PF01381">
    <property type="entry name" value="HTH_3"/>
    <property type="match status" value="1"/>
</dbReference>
<dbReference type="CDD" id="cd00093">
    <property type="entry name" value="HTH_XRE"/>
    <property type="match status" value="1"/>
</dbReference>